<dbReference type="RefSeq" id="WP_228677460.1">
    <property type="nucleotide sequence ID" value="NZ_JADSTA010000011.1"/>
</dbReference>
<evidence type="ECO:0000313" key="2">
    <source>
        <dbReference type="Proteomes" id="UP001159001"/>
    </source>
</evidence>
<protein>
    <submittedName>
        <fullName evidence="1">Uncharacterized protein</fullName>
    </submittedName>
</protein>
<dbReference type="AlphaFoldDB" id="A0AAW6UFV7"/>
<comment type="caution">
    <text evidence="1">The sequence shown here is derived from an EMBL/GenBank/DDBJ whole genome shotgun (WGS) entry which is preliminary data.</text>
</comment>
<evidence type="ECO:0000313" key="1">
    <source>
        <dbReference type="EMBL" id="MDI9094135.1"/>
    </source>
</evidence>
<dbReference type="Proteomes" id="UP001159001">
    <property type="component" value="Unassembled WGS sequence"/>
</dbReference>
<reference evidence="1" key="1">
    <citation type="submission" date="2022-10" db="EMBL/GenBank/DDBJ databases">
        <title>Bacterial isolates recovered from the One Health project in Brazil.</title>
        <authorList>
            <person name="Valiatti T.B."/>
            <person name="Santos F."/>
            <person name="Cayo R."/>
            <person name="Gales A.C."/>
        </authorList>
    </citation>
    <scope>NUCLEOTIDE SEQUENCE</scope>
    <source>
        <strain evidence="1">PVR188</strain>
    </source>
</reference>
<sequence>MIRYLQEHGAEVVAAFEINKAVIGKNIGEITRTRPTEVKVQALHKADKTLETLKLDVGIIAHLSVGDLPTTNLSAVSPSAILSGVLLTATLTR</sequence>
<dbReference type="EMBL" id="JAOWIN010000013">
    <property type="protein sequence ID" value="MDI9094135.1"/>
    <property type="molecule type" value="Genomic_DNA"/>
</dbReference>
<organism evidence="1 2">
    <name type="scientific">Providencia rettgeri</name>
    <dbReference type="NCBI Taxonomy" id="587"/>
    <lineage>
        <taxon>Bacteria</taxon>
        <taxon>Pseudomonadati</taxon>
        <taxon>Pseudomonadota</taxon>
        <taxon>Gammaproteobacteria</taxon>
        <taxon>Enterobacterales</taxon>
        <taxon>Morganellaceae</taxon>
        <taxon>Providencia</taxon>
    </lineage>
</organism>
<proteinExistence type="predicted"/>
<accession>A0AAW6UFV7</accession>
<name>A0AAW6UFV7_PRORE</name>
<gene>
    <name evidence="1" type="ORF">OGX73_16045</name>
</gene>